<dbReference type="eggNOG" id="KOG1121">
    <property type="taxonomic scope" value="Eukaryota"/>
</dbReference>
<keyword evidence="4" id="KW-1185">Reference proteome</keyword>
<dbReference type="PANTHER" id="PTHR45749:SF35">
    <property type="entry name" value="AC-LIKE TRANSPOSASE-RELATED"/>
    <property type="match status" value="1"/>
</dbReference>
<dbReference type="STRING" id="109376.A0A0D3BFY7"/>
<feature type="domain" description="HAT C-terminal dimerisation" evidence="2">
    <location>
        <begin position="295"/>
        <end position="370"/>
    </location>
</feature>
<organism evidence="3 4">
    <name type="scientific">Brassica oleracea var. oleracea</name>
    <dbReference type="NCBI Taxonomy" id="109376"/>
    <lineage>
        <taxon>Eukaryota</taxon>
        <taxon>Viridiplantae</taxon>
        <taxon>Streptophyta</taxon>
        <taxon>Embryophyta</taxon>
        <taxon>Tracheophyta</taxon>
        <taxon>Spermatophyta</taxon>
        <taxon>Magnoliopsida</taxon>
        <taxon>eudicotyledons</taxon>
        <taxon>Gunneridae</taxon>
        <taxon>Pentapetalae</taxon>
        <taxon>rosids</taxon>
        <taxon>malvids</taxon>
        <taxon>Brassicales</taxon>
        <taxon>Brassicaceae</taxon>
        <taxon>Brassiceae</taxon>
        <taxon>Brassica</taxon>
    </lineage>
</organism>
<reference evidence="3 4" key="1">
    <citation type="journal article" date="2014" name="Genome Biol.">
        <title>Transcriptome and methylome profiling reveals relics of genome dominance in the mesopolyploid Brassica oleracea.</title>
        <authorList>
            <person name="Parkin I.A."/>
            <person name="Koh C."/>
            <person name="Tang H."/>
            <person name="Robinson S.J."/>
            <person name="Kagale S."/>
            <person name="Clarke W.E."/>
            <person name="Town C.D."/>
            <person name="Nixon J."/>
            <person name="Krishnakumar V."/>
            <person name="Bidwell S.L."/>
            <person name="Denoeud F."/>
            <person name="Belcram H."/>
            <person name="Links M.G."/>
            <person name="Just J."/>
            <person name="Clarke C."/>
            <person name="Bender T."/>
            <person name="Huebert T."/>
            <person name="Mason A.S."/>
            <person name="Pires J.C."/>
            <person name="Barker G."/>
            <person name="Moore J."/>
            <person name="Walley P.G."/>
            <person name="Manoli S."/>
            <person name="Batley J."/>
            <person name="Edwards D."/>
            <person name="Nelson M.N."/>
            <person name="Wang X."/>
            <person name="Paterson A.H."/>
            <person name="King G."/>
            <person name="Bancroft I."/>
            <person name="Chalhoub B."/>
            <person name="Sharpe A.G."/>
        </authorList>
    </citation>
    <scope>NUCLEOTIDE SEQUENCE</scope>
    <source>
        <strain evidence="3 4">cv. TO1000</strain>
    </source>
</reference>
<evidence type="ECO:0000256" key="1">
    <source>
        <dbReference type="SAM" id="MobiDB-lite"/>
    </source>
</evidence>
<name>A0A0D3BFY7_BRAOL</name>
<feature type="region of interest" description="Disordered" evidence="1">
    <location>
        <begin position="26"/>
        <end position="46"/>
    </location>
</feature>
<sequence>MVTRDGVEKVTALHLGSAARASRVAIGGGASSAVSRRRRETGGGRRQDYLGFPFVGPFALGPGPGCYTKKLSGLSNSGTTHSKNHLMRCLERTNHDMSQLLTPKRKKKENPATVATISLNEGQPKTVTLGLSLIRSNIVTRLLRRMIILHGFPLPMVDHVAVKVFSRNLQPYELGKINLSVEMWSSRDNANYMCLASHHIDEKWRLQRNVVNFITLDPSHMDDMLLEVIIRFEQFQKYEQTFGFLFDLEKLKSASEDSLMASCTNLEAALKHVNHSDVIGDDLCFELMVLKEALPQDYKRPLEVLNFLKGREECYPNSWIAYQILLTIPVSVATAERSFSKLKLIKSYLRSTMSQERLNGLAIISIERELVRNLDYDNLIKEFIEKEGRKILS</sequence>
<dbReference type="GO" id="GO:0046983">
    <property type="term" value="F:protein dimerization activity"/>
    <property type="evidence" value="ECO:0007669"/>
    <property type="project" value="InterPro"/>
</dbReference>
<accession>A0A0D3BFY7</accession>
<dbReference type="PANTHER" id="PTHR45749">
    <property type="match status" value="1"/>
</dbReference>
<dbReference type="HOGENOM" id="CLU_702764_0_0_1"/>
<dbReference type="Gramene" id="Bo3g108230.1">
    <property type="protein sequence ID" value="Bo3g108230.1"/>
    <property type="gene ID" value="Bo3g108230"/>
</dbReference>
<evidence type="ECO:0000313" key="4">
    <source>
        <dbReference type="Proteomes" id="UP000032141"/>
    </source>
</evidence>
<dbReference type="Pfam" id="PF05699">
    <property type="entry name" value="Dimer_Tnp_hAT"/>
    <property type="match status" value="1"/>
</dbReference>
<dbReference type="InterPro" id="IPR008906">
    <property type="entry name" value="HATC_C_dom"/>
</dbReference>
<reference evidence="3" key="2">
    <citation type="submission" date="2015-03" db="UniProtKB">
        <authorList>
            <consortium name="EnsemblPlants"/>
        </authorList>
    </citation>
    <scope>IDENTIFICATION</scope>
</reference>
<dbReference type="Proteomes" id="UP000032141">
    <property type="component" value="Chromosome C3"/>
</dbReference>
<dbReference type="EnsemblPlants" id="Bo3g108230.1">
    <property type="protein sequence ID" value="Bo3g108230.1"/>
    <property type="gene ID" value="Bo3g108230"/>
</dbReference>
<evidence type="ECO:0000313" key="3">
    <source>
        <dbReference type="EnsemblPlants" id="Bo3g108230.1"/>
    </source>
</evidence>
<evidence type="ECO:0000259" key="2">
    <source>
        <dbReference type="Pfam" id="PF05699"/>
    </source>
</evidence>
<proteinExistence type="predicted"/>
<dbReference type="AlphaFoldDB" id="A0A0D3BFY7"/>
<protein>
    <recommendedName>
        <fullName evidence="2">HAT C-terminal dimerisation domain-containing protein</fullName>
    </recommendedName>
</protein>